<dbReference type="RefSeq" id="WP_013346455.1">
    <property type="nucleotide sequence ID" value="NC_014541.1"/>
</dbReference>
<gene>
    <name evidence="3" type="ordered locus">Fbal_2947</name>
</gene>
<dbReference type="OrthoDB" id="8563353at2"/>
<dbReference type="AlphaFoldDB" id="E1STB5"/>
<feature type="chain" id="PRO_5005344234" description="DUF4426 domain-containing protein" evidence="1">
    <location>
        <begin position="21"/>
        <end position="145"/>
    </location>
</feature>
<protein>
    <recommendedName>
        <fullName evidence="2">DUF4426 domain-containing protein</fullName>
    </recommendedName>
</protein>
<evidence type="ECO:0000259" key="2">
    <source>
        <dbReference type="Pfam" id="PF14467"/>
    </source>
</evidence>
<dbReference type="GeneID" id="67183170"/>
<dbReference type="Proteomes" id="UP000006683">
    <property type="component" value="Chromosome"/>
</dbReference>
<dbReference type="STRING" id="550540.Fbal_2947"/>
<evidence type="ECO:0000313" key="3">
    <source>
        <dbReference type="EMBL" id="ADN77149.1"/>
    </source>
</evidence>
<dbReference type="eggNOG" id="ENOG503303T">
    <property type="taxonomic scope" value="Bacteria"/>
</dbReference>
<dbReference type="KEGG" id="fbl:Fbal_2947"/>
<dbReference type="Gene3D" id="2.60.40.3340">
    <property type="entry name" value="Domain of unknown function DUF4426"/>
    <property type="match status" value="1"/>
</dbReference>
<name>E1STB5_FERBD</name>
<keyword evidence="4" id="KW-1185">Reference proteome</keyword>
<accession>E1STB5</accession>
<feature type="domain" description="DUF4426" evidence="2">
    <location>
        <begin position="24"/>
        <end position="145"/>
    </location>
</feature>
<evidence type="ECO:0000313" key="4">
    <source>
        <dbReference type="Proteomes" id="UP000006683"/>
    </source>
</evidence>
<evidence type="ECO:0000256" key="1">
    <source>
        <dbReference type="SAM" id="SignalP"/>
    </source>
</evidence>
<organism evidence="3 4">
    <name type="scientific">Ferrimonas balearica (strain DSM 9799 / CCM 4581 / KCTC 23876 / PAT)</name>
    <dbReference type="NCBI Taxonomy" id="550540"/>
    <lineage>
        <taxon>Bacteria</taxon>
        <taxon>Pseudomonadati</taxon>
        <taxon>Pseudomonadota</taxon>
        <taxon>Gammaproteobacteria</taxon>
        <taxon>Alteromonadales</taxon>
        <taxon>Ferrimonadaceae</taxon>
        <taxon>Ferrimonas</taxon>
    </lineage>
</organism>
<dbReference type="HOGENOM" id="CLU_141658_0_0_6"/>
<keyword evidence="1" id="KW-0732">Signal</keyword>
<sequence>MLKYAMALLFSLLAALPASAEQVQKAGKYNVHYAAFGSTFITPEIARTYDITRSRYVGLVNITVIDTSLPGDETHAVAIEIQGTARNLLGNIKELTFKEIREGTAIYYIAEVNHRNEETFTFDISVSNSQGLKSDLSFKQKFFVD</sequence>
<reference evidence="3 4" key="1">
    <citation type="journal article" date="2010" name="Stand. Genomic Sci.">
        <title>Complete genome sequence of Ferrimonas balearica type strain (PAT).</title>
        <authorList>
            <person name="Nolan M."/>
            <person name="Sikorski J."/>
            <person name="Davenport K."/>
            <person name="Lucas S."/>
            <person name="Glavina Del Rio T."/>
            <person name="Tice H."/>
            <person name="Cheng J."/>
            <person name="Goodwin L."/>
            <person name="Pitluck S."/>
            <person name="Liolios K."/>
            <person name="Ivanova N."/>
            <person name="Mavromatis K."/>
            <person name="Ovchinnikova G."/>
            <person name="Pati A."/>
            <person name="Chen A."/>
            <person name="Palaniappan K."/>
            <person name="Land M."/>
            <person name="Hauser L."/>
            <person name="Chang Y."/>
            <person name="Jeffries C."/>
            <person name="Tapia R."/>
            <person name="Brettin T."/>
            <person name="Detter J."/>
            <person name="Han C."/>
            <person name="Yasawong M."/>
            <person name="Rohde M."/>
            <person name="Tindall B."/>
            <person name="Goker M."/>
            <person name="Woyke T."/>
            <person name="Bristow J."/>
            <person name="Eisen J."/>
            <person name="Markowitz V."/>
            <person name="Hugenholtz P."/>
            <person name="Kyrpides N."/>
            <person name="Klenk H."/>
            <person name="Lapidus A."/>
        </authorList>
    </citation>
    <scope>NUCLEOTIDE SEQUENCE [LARGE SCALE GENOMIC DNA]</scope>
    <source>
        <strain evidence="4">DSM 9799 / CCM 4581 / KCTC 23876 / PAT</strain>
    </source>
</reference>
<proteinExistence type="predicted"/>
<dbReference type="Pfam" id="PF14467">
    <property type="entry name" value="DUF4426"/>
    <property type="match status" value="1"/>
</dbReference>
<feature type="signal peptide" evidence="1">
    <location>
        <begin position="1"/>
        <end position="20"/>
    </location>
</feature>
<dbReference type="EMBL" id="CP002209">
    <property type="protein sequence ID" value="ADN77149.1"/>
    <property type="molecule type" value="Genomic_DNA"/>
</dbReference>
<dbReference type="InterPro" id="IPR025218">
    <property type="entry name" value="DUF4426"/>
</dbReference>